<keyword evidence="9" id="KW-1015">Disulfide bond</keyword>
<name>A0ABM4GCP4_DROKI</name>
<sequence length="476" mass="56160">MSDHQADWELVENSSRAYIPRCDFLQTVNITLSQRLQNGAYIYQDLEVPAKWTGEFDYITTQNNYFEITESHLRGCVCRLKPCIWICCRFKDWDASNGKCTDGLMEELSEINPFLKVTLRNGTVVRKNLLKDFIVLRDRMRWQDNWEEVEYSLFEVRPSFCSMGYDCMHPNQFTSGNTESFVAVFHEYFYHEHVELRPGQKELMLLSWVFLVITIAVYLYVRKLRNLHGKCFICYMITSFICFIDLWLGPVETPLEICALHGYCSYFLTMAKFTWLLSLSHQMWKGFTSVNRVESQHSFLAYSVFAWGTAALLTGIIFLIDYIWGAEPSKVNWIPGVGWQNCFLKYDMMTAYYHGPCNTLIAVNTALFIWTIFSIIRVKLSLRHFSDHGERSRNLSSRMQTYAMFIRLFVAMDIQWTLRIISFFTNWRYINLICIYCDYCMGIIMFVLFILKRSTIRLLIEEVSDPRLLQYSFNSV</sequence>
<dbReference type="Gene3D" id="2.30.160.11">
    <property type="match status" value="1"/>
</dbReference>
<feature type="transmembrane region" description="Helical" evidence="13">
    <location>
        <begin position="429"/>
        <end position="451"/>
    </location>
</feature>
<feature type="transmembrane region" description="Helical" evidence="13">
    <location>
        <begin position="260"/>
        <end position="279"/>
    </location>
</feature>
<accession>A0ABM4GCP4</accession>
<keyword evidence="4 13" id="KW-0812">Transmembrane</keyword>
<evidence type="ECO:0000256" key="11">
    <source>
        <dbReference type="ARBA" id="ARBA00023180"/>
    </source>
</evidence>
<comment type="subcellular location">
    <subcellularLocation>
        <location evidence="1">Cell membrane</location>
        <topology evidence="1">Multi-pass membrane protein</topology>
    </subcellularLocation>
</comment>
<reference evidence="16" key="2">
    <citation type="submission" date="2025-08" db="UniProtKB">
        <authorList>
            <consortium name="RefSeq"/>
        </authorList>
    </citation>
    <scope>IDENTIFICATION</scope>
    <source>
        <strain evidence="16">14028-0561.14</strain>
        <tissue evidence="16">Whole fly</tissue>
    </source>
</reference>
<evidence type="ECO:0000256" key="4">
    <source>
        <dbReference type="ARBA" id="ARBA00022692"/>
    </source>
</evidence>
<dbReference type="InterPro" id="IPR051384">
    <property type="entry name" value="Mth_GPCR"/>
</dbReference>
<proteinExistence type="inferred from homology"/>
<feature type="transmembrane region" description="Helical" evidence="13">
    <location>
        <begin position="299"/>
        <end position="324"/>
    </location>
</feature>
<dbReference type="GeneID" id="138928092"/>
<dbReference type="InterPro" id="IPR010596">
    <property type="entry name" value="Methuselah_N_dom"/>
</dbReference>
<dbReference type="PANTHER" id="PTHR47154:SF2">
    <property type="entry name" value="G-PROTEIN COUPLED RECEPTOR MTH-RELATED"/>
    <property type="match status" value="1"/>
</dbReference>
<evidence type="ECO:0000313" key="16">
    <source>
        <dbReference type="RefSeq" id="XP_070140480.1"/>
    </source>
</evidence>
<reference evidence="15" key="1">
    <citation type="submission" date="2025-05" db="UniProtKB">
        <authorList>
            <consortium name="RefSeq"/>
        </authorList>
    </citation>
    <scope>NUCLEOTIDE SEQUENCE [LARGE SCALE GENOMIC DNA]</scope>
    <source>
        <strain evidence="15">14028-0561.14</strain>
    </source>
</reference>
<keyword evidence="10" id="KW-0675">Receptor</keyword>
<dbReference type="Gene3D" id="1.20.1070.10">
    <property type="entry name" value="Rhodopsin 7-helix transmembrane proteins"/>
    <property type="match status" value="1"/>
</dbReference>
<dbReference type="RefSeq" id="XP_070140480.1">
    <property type="nucleotide sequence ID" value="XM_070284379.1"/>
</dbReference>
<dbReference type="PANTHER" id="PTHR47154">
    <property type="entry name" value="G-PROTEIN COUPLED RECEPTOR MTH-RELATED"/>
    <property type="match status" value="1"/>
</dbReference>
<dbReference type="SUPFAM" id="SSF63877">
    <property type="entry name" value="Methuselah ectodomain"/>
    <property type="match status" value="1"/>
</dbReference>
<evidence type="ECO:0000256" key="10">
    <source>
        <dbReference type="ARBA" id="ARBA00023170"/>
    </source>
</evidence>
<keyword evidence="8 13" id="KW-0472">Membrane</keyword>
<evidence type="ECO:0000256" key="8">
    <source>
        <dbReference type="ARBA" id="ARBA00023136"/>
    </source>
</evidence>
<evidence type="ECO:0000256" key="12">
    <source>
        <dbReference type="ARBA" id="ARBA00023224"/>
    </source>
</evidence>
<evidence type="ECO:0000256" key="9">
    <source>
        <dbReference type="ARBA" id="ARBA00023157"/>
    </source>
</evidence>
<comment type="similarity">
    <text evidence="2">Belongs to the G-protein coupled receptor 2 family. Mth subfamily.</text>
</comment>
<evidence type="ECO:0000313" key="15">
    <source>
        <dbReference type="Proteomes" id="UP001652661"/>
    </source>
</evidence>
<dbReference type="InterPro" id="IPR017981">
    <property type="entry name" value="GPCR_2-like_7TM"/>
</dbReference>
<evidence type="ECO:0000256" key="6">
    <source>
        <dbReference type="ARBA" id="ARBA00022989"/>
    </source>
</evidence>
<evidence type="ECO:0000256" key="13">
    <source>
        <dbReference type="SAM" id="Phobius"/>
    </source>
</evidence>
<dbReference type="CDD" id="cd15039">
    <property type="entry name" value="7tmB3_Methuselah-like"/>
    <property type="match status" value="1"/>
</dbReference>
<gene>
    <name evidence="16" type="primary">LOC138928092</name>
</gene>
<dbReference type="Gene3D" id="2.170.180.11">
    <property type="entry name" value="Methuselah ectodomain, domain 2"/>
    <property type="match status" value="1"/>
</dbReference>
<feature type="transmembrane region" description="Helical" evidence="13">
    <location>
        <begin position="232"/>
        <end position="248"/>
    </location>
</feature>
<organism evidence="15 16">
    <name type="scientific">Drosophila kikkawai</name>
    <name type="common">Fruit fly</name>
    <dbReference type="NCBI Taxonomy" id="30033"/>
    <lineage>
        <taxon>Eukaryota</taxon>
        <taxon>Metazoa</taxon>
        <taxon>Ecdysozoa</taxon>
        <taxon>Arthropoda</taxon>
        <taxon>Hexapoda</taxon>
        <taxon>Insecta</taxon>
        <taxon>Pterygota</taxon>
        <taxon>Neoptera</taxon>
        <taxon>Endopterygota</taxon>
        <taxon>Diptera</taxon>
        <taxon>Brachycera</taxon>
        <taxon>Muscomorpha</taxon>
        <taxon>Ephydroidea</taxon>
        <taxon>Drosophilidae</taxon>
        <taxon>Drosophila</taxon>
        <taxon>Sophophora</taxon>
    </lineage>
</organism>
<evidence type="ECO:0000256" key="7">
    <source>
        <dbReference type="ARBA" id="ARBA00023040"/>
    </source>
</evidence>
<keyword evidence="7" id="KW-0297">G-protein coupled receptor</keyword>
<keyword evidence="6 13" id="KW-1133">Transmembrane helix</keyword>
<protein>
    <submittedName>
        <fullName evidence="16">G-protein coupled receptor Mth-like</fullName>
    </submittedName>
</protein>
<keyword evidence="11" id="KW-0325">Glycoprotein</keyword>
<dbReference type="InterPro" id="IPR044860">
    <property type="entry name" value="Methusela_ecto_dom_1"/>
</dbReference>
<feature type="transmembrane region" description="Helical" evidence="13">
    <location>
        <begin position="359"/>
        <end position="380"/>
    </location>
</feature>
<dbReference type="Pfam" id="PF06652">
    <property type="entry name" value="Methuselah_N"/>
    <property type="match status" value="1"/>
</dbReference>
<evidence type="ECO:0000259" key="14">
    <source>
        <dbReference type="PROSITE" id="PS50261"/>
    </source>
</evidence>
<evidence type="ECO:0000256" key="3">
    <source>
        <dbReference type="ARBA" id="ARBA00022475"/>
    </source>
</evidence>
<keyword evidence="15" id="KW-1185">Reference proteome</keyword>
<dbReference type="Proteomes" id="UP001652661">
    <property type="component" value="Chromosome 2R"/>
</dbReference>
<keyword evidence="5" id="KW-0732">Signal</keyword>
<feature type="domain" description="G-protein coupled receptors family 2 profile 2" evidence="14">
    <location>
        <begin position="206"/>
        <end position="453"/>
    </location>
</feature>
<evidence type="ECO:0000256" key="2">
    <source>
        <dbReference type="ARBA" id="ARBA00008979"/>
    </source>
</evidence>
<keyword evidence="12" id="KW-0807">Transducer</keyword>
<evidence type="ECO:0000256" key="1">
    <source>
        <dbReference type="ARBA" id="ARBA00004651"/>
    </source>
</evidence>
<dbReference type="InterPro" id="IPR036272">
    <property type="entry name" value="Methuselah_N_sf"/>
</dbReference>
<keyword evidence="3" id="KW-1003">Cell membrane</keyword>
<dbReference type="PROSITE" id="PS50261">
    <property type="entry name" value="G_PROTEIN_RECEP_F2_4"/>
    <property type="match status" value="1"/>
</dbReference>
<evidence type="ECO:0000256" key="5">
    <source>
        <dbReference type="ARBA" id="ARBA00022729"/>
    </source>
</evidence>
<feature type="transmembrane region" description="Helical" evidence="13">
    <location>
        <begin position="203"/>
        <end position="220"/>
    </location>
</feature>
<feature type="transmembrane region" description="Helical" evidence="13">
    <location>
        <begin position="401"/>
        <end position="423"/>
    </location>
</feature>
<dbReference type="InterPro" id="IPR023311">
    <property type="entry name" value="Methusela_ecto_dom_2"/>
</dbReference>